<proteinExistence type="predicted"/>
<dbReference type="Proteomes" id="UP000030682">
    <property type="component" value="Unassembled WGS sequence"/>
</dbReference>
<dbReference type="HOGENOM" id="CLU_3230046_0_0_9"/>
<sequence length="43" mass="5221">MQGTTHYYVNEQEDFEKLYWRLRGVNLVNKLELGKLRPVPKQE</sequence>
<gene>
    <name evidence="1" type="ORF">BTDB27_p000219</name>
</gene>
<accession>W8YMC3</accession>
<dbReference type="EMBL" id="HG810024">
    <property type="protein sequence ID" value="CDN39556.1"/>
    <property type="molecule type" value="Genomic_DNA"/>
</dbReference>
<reference evidence="1" key="2">
    <citation type="submission" date="2014-01" db="EMBL/GenBank/DDBJ databases">
        <authorList>
            <person name="Aslett M."/>
        </authorList>
    </citation>
    <scope>NUCLEOTIDE SEQUENCE [LARGE SCALE GENOMIC DNA]</scope>
    <source>
        <strain evidence="1">DB27</strain>
    </source>
</reference>
<dbReference type="AlphaFoldDB" id="W8YMC3"/>
<evidence type="ECO:0000313" key="1">
    <source>
        <dbReference type="EMBL" id="CDN39556.1"/>
    </source>
</evidence>
<organism evidence="1">
    <name type="scientific">Bacillus thuringiensis DB27</name>
    <dbReference type="NCBI Taxonomy" id="1431339"/>
    <lineage>
        <taxon>Bacteria</taxon>
        <taxon>Bacillati</taxon>
        <taxon>Bacillota</taxon>
        <taxon>Bacilli</taxon>
        <taxon>Bacillales</taxon>
        <taxon>Bacillaceae</taxon>
        <taxon>Bacillus</taxon>
        <taxon>Bacillus cereus group</taxon>
    </lineage>
</organism>
<reference evidence="1" key="1">
    <citation type="submission" date="2014-01" db="EMBL/GenBank/DDBJ databases">
        <title>Draft genome sequence of highly nematicidal Bacillus thuringiensis DB27.</title>
        <authorList>
            <person name="Iatsenko I."/>
            <person name="Pickard D."/>
            <person name="Corton C."/>
            <person name="Dougan G."/>
            <person name="Sommer R.J."/>
        </authorList>
    </citation>
    <scope>NUCLEOTIDE SEQUENCE [LARGE SCALE GENOMIC DNA]</scope>
    <source>
        <strain evidence="1">DB27</strain>
    </source>
</reference>
<protein>
    <submittedName>
        <fullName evidence="1">Uncharacterized protein</fullName>
    </submittedName>
</protein>
<name>W8YMC3_BACTU</name>